<comment type="caution">
    <text evidence="1">The sequence shown here is derived from an EMBL/GenBank/DDBJ whole genome shotgun (WGS) entry which is preliminary data.</text>
</comment>
<name>A0A917TPH6_9ACTN</name>
<organism evidence="1 2">
    <name type="scientific">Micromonospora sonchi</name>
    <dbReference type="NCBI Taxonomy" id="1763543"/>
    <lineage>
        <taxon>Bacteria</taxon>
        <taxon>Bacillati</taxon>
        <taxon>Actinomycetota</taxon>
        <taxon>Actinomycetes</taxon>
        <taxon>Micromonosporales</taxon>
        <taxon>Micromonosporaceae</taxon>
        <taxon>Micromonospora</taxon>
    </lineage>
</organism>
<evidence type="ECO:0000313" key="2">
    <source>
        <dbReference type="Proteomes" id="UP000608890"/>
    </source>
</evidence>
<reference evidence="1" key="1">
    <citation type="journal article" date="2014" name="Int. J. Syst. Evol. Microbiol.">
        <title>Complete genome sequence of Corynebacterium casei LMG S-19264T (=DSM 44701T), isolated from a smear-ripened cheese.</title>
        <authorList>
            <consortium name="US DOE Joint Genome Institute (JGI-PGF)"/>
            <person name="Walter F."/>
            <person name="Albersmeier A."/>
            <person name="Kalinowski J."/>
            <person name="Ruckert C."/>
        </authorList>
    </citation>
    <scope>NUCLEOTIDE SEQUENCE</scope>
    <source>
        <strain evidence="1">CGMCC 4.7312</strain>
    </source>
</reference>
<reference evidence="1" key="2">
    <citation type="submission" date="2020-09" db="EMBL/GenBank/DDBJ databases">
        <authorList>
            <person name="Sun Q."/>
            <person name="Zhou Y."/>
        </authorList>
    </citation>
    <scope>NUCLEOTIDE SEQUENCE</scope>
    <source>
        <strain evidence="1">CGMCC 4.7312</strain>
    </source>
</reference>
<gene>
    <name evidence="1" type="ORF">GCM10011608_11880</name>
</gene>
<dbReference type="AlphaFoldDB" id="A0A917TPH6"/>
<dbReference type="Proteomes" id="UP000608890">
    <property type="component" value="Unassembled WGS sequence"/>
</dbReference>
<sequence>MTGPPGTWVGRRGEVWCGVMRCDLGSPRGAVPTGPDGAGGRGAPVGAAVVPKVGPNRVEIYVGAVGAVKSSGLFCQAAAATRPPKNGVDLHCETLRPRAGPSSAPTL</sequence>
<proteinExistence type="predicted"/>
<protein>
    <submittedName>
        <fullName evidence="1">Uncharacterized protein</fullName>
    </submittedName>
</protein>
<keyword evidence="2" id="KW-1185">Reference proteome</keyword>
<dbReference type="EMBL" id="BMNB01000004">
    <property type="protein sequence ID" value="GGM28749.1"/>
    <property type="molecule type" value="Genomic_DNA"/>
</dbReference>
<accession>A0A917TPH6</accession>
<evidence type="ECO:0000313" key="1">
    <source>
        <dbReference type="EMBL" id="GGM28749.1"/>
    </source>
</evidence>